<name>A0A0E9MYD0_9BACT</name>
<reference evidence="2 3" key="1">
    <citation type="submission" date="2015-04" db="EMBL/GenBank/DDBJ databases">
        <title>Whole genome shotgun sequence of Flavihumibacter petaseus NBRC 106054.</title>
        <authorList>
            <person name="Miyazawa S."/>
            <person name="Hosoyama A."/>
            <person name="Hashimoto M."/>
            <person name="Noguchi M."/>
            <person name="Tsuchikane K."/>
            <person name="Ohji S."/>
            <person name="Yamazoe A."/>
            <person name="Ichikawa N."/>
            <person name="Kimura A."/>
            <person name="Fujita N."/>
        </authorList>
    </citation>
    <scope>NUCLEOTIDE SEQUENCE [LARGE SCALE GENOMIC DNA]</scope>
    <source>
        <strain evidence="2 3">NBRC 106054</strain>
    </source>
</reference>
<keyword evidence="3" id="KW-1185">Reference proteome</keyword>
<proteinExistence type="predicted"/>
<evidence type="ECO:0000313" key="3">
    <source>
        <dbReference type="Proteomes" id="UP000033121"/>
    </source>
</evidence>
<dbReference type="RefSeq" id="WP_046368114.1">
    <property type="nucleotide sequence ID" value="NZ_BBWV01000001.1"/>
</dbReference>
<dbReference type="STRING" id="1220578.FPE01S_01_14310"/>
<feature type="coiled-coil region" evidence="1">
    <location>
        <begin position="1"/>
        <end position="28"/>
    </location>
</feature>
<protein>
    <submittedName>
        <fullName evidence="2">Uncharacterized protein</fullName>
    </submittedName>
</protein>
<dbReference type="OrthoDB" id="709278at2"/>
<comment type="caution">
    <text evidence="2">The sequence shown here is derived from an EMBL/GenBank/DDBJ whole genome shotgun (WGS) entry which is preliminary data.</text>
</comment>
<organism evidence="2 3">
    <name type="scientific">Flavihumibacter petaseus NBRC 106054</name>
    <dbReference type="NCBI Taxonomy" id="1220578"/>
    <lineage>
        <taxon>Bacteria</taxon>
        <taxon>Pseudomonadati</taxon>
        <taxon>Bacteroidota</taxon>
        <taxon>Chitinophagia</taxon>
        <taxon>Chitinophagales</taxon>
        <taxon>Chitinophagaceae</taxon>
        <taxon>Flavihumibacter</taxon>
    </lineage>
</organism>
<gene>
    <name evidence="2" type="ORF">FPE01S_01_14310</name>
</gene>
<dbReference type="Proteomes" id="UP000033121">
    <property type="component" value="Unassembled WGS sequence"/>
</dbReference>
<accession>A0A0E9MYD0</accession>
<dbReference type="AlphaFoldDB" id="A0A0E9MYD0"/>
<sequence length="128" mass="14041">MKNEITNIQELQVEKERLTRLLEVQKAAIREDFELLRHQLEPAGKLINTVGNITGNGVARPLLKMGLGAGLDWLLGRTLFKKAGLVTGVAIPFLLRNATNGTITNKIRNVFSTVGRFFSGKKKTGAAL</sequence>
<keyword evidence="1" id="KW-0175">Coiled coil</keyword>
<evidence type="ECO:0000256" key="1">
    <source>
        <dbReference type="SAM" id="Coils"/>
    </source>
</evidence>
<dbReference type="EMBL" id="BBWV01000001">
    <property type="protein sequence ID" value="GAO42416.1"/>
    <property type="molecule type" value="Genomic_DNA"/>
</dbReference>
<evidence type="ECO:0000313" key="2">
    <source>
        <dbReference type="EMBL" id="GAO42416.1"/>
    </source>
</evidence>